<keyword evidence="2" id="KW-0472">Membrane</keyword>
<evidence type="ECO:0000256" key="1">
    <source>
        <dbReference type="SAM" id="Coils"/>
    </source>
</evidence>
<accession>A0A3B1BVZ0</accession>
<name>A0A3B1BVZ0_9ZZZZ</name>
<gene>
    <name evidence="3" type="ORF">MNBD_NITROSPINAE03-1368</name>
</gene>
<protein>
    <recommendedName>
        <fullName evidence="4">Porin</fullName>
    </recommendedName>
</protein>
<evidence type="ECO:0000256" key="2">
    <source>
        <dbReference type="SAM" id="Phobius"/>
    </source>
</evidence>
<dbReference type="EMBL" id="UOGB01000120">
    <property type="protein sequence ID" value="VAX18661.1"/>
    <property type="molecule type" value="Genomic_DNA"/>
</dbReference>
<evidence type="ECO:0008006" key="4">
    <source>
        <dbReference type="Google" id="ProtNLM"/>
    </source>
</evidence>
<proteinExistence type="predicted"/>
<feature type="coiled-coil region" evidence="1">
    <location>
        <begin position="52"/>
        <end position="79"/>
    </location>
</feature>
<keyword evidence="1" id="KW-0175">Coiled coil</keyword>
<keyword evidence="2" id="KW-0812">Transmembrane</keyword>
<dbReference type="InterPro" id="IPR038673">
    <property type="entry name" value="OprB_sf"/>
</dbReference>
<organism evidence="3">
    <name type="scientific">hydrothermal vent metagenome</name>
    <dbReference type="NCBI Taxonomy" id="652676"/>
    <lineage>
        <taxon>unclassified sequences</taxon>
        <taxon>metagenomes</taxon>
        <taxon>ecological metagenomes</taxon>
    </lineage>
</organism>
<dbReference type="Gene3D" id="2.40.160.180">
    <property type="entry name" value="Carbohydrate-selective porin OprB"/>
    <property type="match status" value="1"/>
</dbReference>
<feature type="transmembrane region" description="Helical" evidence="2">
    <location>
        <begin position="21"/>
        <end position="39"/>
    </location>
</feature>
<dbReference type="AlphaFoldDB" id="A0A3B1BVZ0"/>
<reference evidence="3" key="1">
    <citation type="submission" date="2018-06" db="EMBL/GenBank/DDBJ databases">
        <authorList>
            <person name="Zhirakovskaya E."/>
        </authorList>
    </citation>
    <scope>NUCLEOTIDE SEQUENCE</scope>
</reference>
<keyword evidence="2" id="KW-1133">Transmembrane helix</keyword>
<sequence>MGKNRMTCSRSAWGLQTTKRSFACVSFISFLLFAFSYLFSTDSAFAGEKSSISDDANKFDVMENRLQELEDQLKDLENKTVLSEPEMIIKEKEIWVCENGHEYDSSLKGVCPNDGLALRRDFTYQRTKVYRRQTIGEQIQNALDERDARGIDIGISATSTLQETFKTSGAEKGVQDLFGVGSTDLYFIGKPALYTLFFLDIEAIGGASPDRKIDNISLLTSDVARREVDKRVNVREAWLRTELLGQKLTVSAGMLDLTNYFDLNTVANDETTQFITDGLVNNLFLGVPSNGAGVIAAFDPKIGLIFRAGAQRGASVENGLAQKVFSMFEVEYLSHLPGLQVGHYRAWVRFDENAKKENIAWGLSADQKITASVTVFARFGSRSGSDTNRQSANISRFYSKGNSYYSGLSRSDSSEYSRDDYFYSGGIEMRTPHTFGIRDSYAIAFLSTDLASGVKETLVETYYNLFLTENLKTSFHLQYLANSNVGGKDKSYLIPGLRVQLDF</sequence>
<evidence type="ECO:0000313" key="3">
    <source>
        <dbReference type="EMBL" id="VAX18661.1"/>
    </source>
</evidence>